<evidence type="ECO:0000313" key="6">
    <source>
        <dbReference type="Proteomes" id="UP000745859"/>
    </source>
</evidence>
<dbReference type="EMBL" id="JAASQL010000001">
    <property type="protein sequence ID" value="NIJ44844.1"/>
    <property type="molecule type" value="Genomic_DNA"/>
</dbReference>
<comment type="caution">
    <text evidence="5">The sequence shown here is derived from an EMBL/GenBank/DDBJ whole genome shotgun (WGS) entry which is preliminary data.</text>
</comment>
<dbReference type="SUPFAM" id="SSF50998">
    <property type="entry name" value="Quinoprotein alcohol dehydrogenase-like"/>
    <property type="match status" value="1"/>
</dbReference>
<dbReference type="InterPro" id="IPR057421">
    <property type="entry name" value="CGLA_M"/>
</dbReference>
<feature type="chain" id="PRO_5045539182" evidence="1">
    <location>
        <begin position="22"/>
        <end position="916"/>
    </location>
</feature>
<dbReference type="Pfam" id="PF25290">
    <property type="entry name" value="CGLA_M"/>
    <property type="match status" value="1"/>
</dbReference>
<proteinExistence type="predicted"/>
<feature type="domain" description="Lambda-carrageenase beta-propeller" evidence="4">
    <location>
        <begin position="46"/>
        <end position="355"/>
    </location>
</feature>
<keyword evidence="6" id="KW-1185">Reference proteome</keyword>
<feature type="domain" description="Lambda-carrageenase C-terminal" evidence="3">
    <location>
        <begin position="834"/>
        <end position="911"/>
    </location>
</feature>
<name>A0ABX0U909_9FLAO</name>
<evidence type="ECO:0000259" key="3">
    <source>
        <dbReference type="Pfam" id="PF25291"/>
    </source>
</evidence>
<dbReference type="RefSeq" id="WP_167185609.1">
    <property type="nucleotide sequence ID" value="NZ_JAASQL010000001.1"/>
</dbReference>
<dbReference type="Proteomes" id="UP000745859">
    <property type="component" value="Unassembled WGS sequence"/>
</dbReference>
<sequence>MKKIACLLLVLFGLQNTNANSGIKSIETDYTIMKVRVMQYKNTTKIIGTSYEGTVVCYDYSGKLQWKNKLSGFMNNDIYCADIDKDGKDEVLAPNADGNIYCLDDDGKLLWKFRQNSAPLLSATVVSDGTTKYVVCGGYDKNVHYLTTTGKLIKSIPSTSYSIEKKFKNHAINYLRTVQQNGQEVLVVLSAFNTNYDQGVLYYFKPLEDKPYQFAKMKGKGGGGSCPGTFAINDIIPGNTEILLGGNGLNKLQVSVASVEKCSAEKMNFRFNNERTDLGKVGYRLASAEAVPYKNSFKYYVLFGSRMFLVAPEKNGEATEIIESNYAFNDMCKDANNQKILLASAQSGGSCIHVLDYTNNDWKKDFEKLNPPGKIAKILMNTSDFSKKLRKFKTPNWESQKVTVKVMSSGLEKEEINALARENSKNLVIIEDVRKLYPHVENWDRSEMENKVSRETRDHRKKYDLTSNQAFSSFKKGLDASGTGIQYWQGHGRDVYFYSLPTIKRVVDYAGDKTVIPVFAELEQHDADIEWMVEDFMYPLASYLQGTNSFISMRNKHLFWQSVVYTPAWKRLVSGEFPDAFVSSMEESNSKTMDMSISGRMGLWAAGSMNQWGARFTRDNPCYDRLRQLSYQKVPNHALRMFVHQIASGASVVHNTKVNAAYQKVLWDMIAKGILYVPTRNEIVSFNPVHVSMLTPDSLFLERNHVKDVTIYDADFEKNNPMVISRTTGVFAGAPVTKWDFSNYASGAKERRLEFLPSYTNGMVLTTPPTDKNSKRGTLESHLHPIYKNNTKEFFTDGRNYYSDVAKTKTYKADEYYTTVKKAIEEGAQKMPLTVKGRVAWVTAQTAPKHLRLTLVDGGYVNPDDRVATVTFHTAKVKKIINLLTNEEVKFNSEKATIIVPCGLFVFLDIELKKAL</sequence>
<dbReference type="InterPro" id="IPR057422">
    <property type="entry name" value="CGLA_C"/>
</dbReference>
<dbReference type="Gene3D" id="2.130.10.10">
    <property type="entry name" value="YVTN repeat-like/Quinoprotein amine dehydrogenase"/>
    <property type="match status" value="1"/>
</dbReference>
<dbReference type="Pfam" id="PF25292">
    <property type="entry name" value="Beta-prop_CGLA"/>
    <property type="match status" value="1"/>
</dbReference>
<evidence type="ECO:0000259" key="4">
    <source>
        <dbReference type="Pfam" id="PF25292"/>
    </source>
</evidence>
<dbReference type="Pfam" id="PF25291">
    <property type="entry name" value="CGLA_C"/>
    <property type="match status" value="1"/>
</dbReference>
<reference evidence="5 6" key="1">
    <citation type="submission" date="2020-03" db="EMBL/GenBank/DDBJ databases">
        <title>Genomic Encyclopedia of Type Strains, Phase IV (KMG-IV): sequencing the most valuable type-strain genomes for metagenomic binning, comparative biology and taxonomic classification.</title>
        <authorList>
            <person name="Goeker M."/>
        </authorList>
    </citation>
    <scope>NUCLEOTIDE SEQUENCE [LARGE SCALE GENOMIC DNA]</scope>
    <source>
        <strain evidence="5 6">DSM 101599</strain>
    </source>
</reference>
<protein>
    <submittedName>
        <fullName evidence="5">WD40 repeat protein</fullName>
    </submittedName>
</protein>
<keyword evidence="1" id="KW-0732">Signal</keyword>
<evidence type="ECO:0000259" key="2">
    <source>
        <dbReference type="Pfam" id="PF25290"/>
    </source>
</evidence>
<gene>
    <name evidence="5" type="ORF">FHR24_001283</name>
</gene>
<feature type="domain" description="Lambda-carrageenase middle" evidence="2">
    <location>
        <begin position="442"/>
        <end position="804"/>
    </location>
</feature>
<dbReference type="InterPro" id="IPR057420">
    <property type="entry name" value="Beta-prop_CGLA"/>
</dbReference>
<dbReference type="InterPro" id="IPR015943">
    <property type="entry name" value="WD40/YVTN_repeat-like_dom_sf"/>
</dbReference>
<accession>A0ABX0U909</accession>
<dbReference type="InterPro" id="IPR011047">
    <property type="entry name" value="Quinoprotein_ADH-like_sf"/>
</dbReference>
<feature type="signal peptide" evidence="1">
    <location>
        <begin position="1"/>
        <end position="21"/>
    </location>
</feature>
<organism evidence="5 6">
    <name type="scientific">Wenyingzhuangia heitensis</name>
    <dbReference type="NCBI Taxonomy" id="1487859"/>
    <lineage>
        <taxon>Bacteria</taxon>
        <taxon>Pseudomonadati</taxon>
        <taxon>Bacteroidota</taxon>
        <taxon>Flavobacteriia</taxon>
        <taxon>Flavobacteriales</taxon>
        <taxon>Flavobacteriaceae</taxon>
        <taxon>Wenyingzhuangia</taxon>
    </lineage>
</organism>
<evidence type="ECO:0000256" key="1">
    <source>
        <dbReference type="SAM" id="SignalP"/>
    </source>
</evidence>
<evidence type="ECO:0000313" key="5">
    <source>
        <dbReference type="EMBL" id="NIJ44844.1"/>
    </source>
</evidence>